<dbReference type="Proteomes" id="UP000540423">
    <property type="component" value="Unassembled WGS sequence"/>
</dbReference>
<name>A0A7X0LQU2_9ACTN</name>
<keyword evidence="2" id="KW-1185">Reference proteome</keyword>
<reference evidence="1 2" key="1">
    <citation type="submission" date="2020-08" db="EMBL/GenBank/DDBJ databases">
        <title>Genomic Encyclopedia of Type Strains, Phase IV (KMG-IV): sequencing the most valuable type-strain genomes for metagenomic binning, comparative biology and taxonomic classification.</title>
        <authorList>
            <person name="Goeker M."/>
        </authorList>
    </citation>
    <scope>NUCLEOTIDE SEQUENCE [LARGE SCALE GENOMIC DNA]</scope>
    <source>
        <strain evidence="1 2">DSM 40141</strain>
    </source>
</reference>
<protein>
    <submittedName>
        <fullName evidence="1">Uncharacterized protein</fullName>
    </submittedName>
</protein>
<dbReference type="EMBL" id="JACHEM010000007">
    <property type="protein sequence ID" value="MBB6436799.1"/>
    <property type="molecule type" value="Genomic_DNA"/>
</dbReference>
<dbReference type="AlphaFoldDB" id="A0A7X0LQU2"/>
<proteinExistence type="predicted"/>
<dbReference type="RefSeq" id="WP_229923632.1">
    <property type="nucleotide sequence ID" value="NZ_BNBN01000010.1"/>
</dbReference>
<accession>A0A7X0LQU2</accession>
<gene>
    <name evidence="1" type="ORF">HNQ79_003272</name>
</gene>
<sequence>MEALVCILLTMTLLLAIPAFDRTERRFPYGLPLALAGLGLLTRYELTGLPDRTHAGVRRIRQTRASLAAPKDTSKQSHRMLTLW</sequence>
<organism evidence="1 2">
    <name type="scientific">Streptomyces candidus</name>
    <dbReference type="NCBI Taxonomy" id="67283"/>
    <lineage>
        <taxon>Bacteria</taxon>
        <taxon>Bacillati</taxon>
        <taxon>Actinomycetota</taxon>
        <taxon>Actinomycetes</taxon>
        <taxon>Kitasatosporales</taxon>
        <taxon>Streptomycetaceae</taxon>
        <taxon>Streptomyces</taxon>
    </lineage>
</organism>
<comment type="caution">
    <text evidence="1">The sequence shown here is derived from an EMBL/GenBank/DDBJ whole genome shotgun (WGS) entry which is preliminary data.</text>
</comment>
<evidence type="ECO:0000313" key="1">
    <source>
        <dbReference type="EMBL" id="MBB6436799.1"/>
    </source>
</evidence>
<evidence type="ECO:0000313" key="2">
    <source>
        <dbReference type="Proteomes" id="UP000540423"/>
    </source>
</evidence>